<dbReference type="InterPro" id="IPR039722">
    <property type="entry name" value="Upf3"/>
</dbReference>
<dbReference type="OrthoDB" id="18087at2759"/>
<evidence type="ECO:0000256" key="1">
    <source>
        <dbReference type="ARBA" id="ARBA00004123"/>
    </source>
</evidence>
<organism evidence="6 7">
    <name type="scientific">Allomyces macrogynus (strain ATCC 38327)</name>
    <name type="common">Allomyces javanicus var. macrogynus</name>
    <dbReference type="NCBI Taxonomy" id="578462"/>
    <lineage>
        <taxon>Eukaryota</taxon>
        <taxon>Fungi</taxon>
        <taxon>Fungi incertae sedis</taxon>
        <taxon>Blastocladiomycota</taxon>
        <taxon>Blastocladiomycetes</taxon>
        <taxon>Blastocladiales</taxon>
        <taxon>Blastocladiaceae</taxon>
        <taxon>Allomyces</taxon>
    </lineage>
</organism>
<comment type="similarity">
    <text evidence="2">Belongs to the RENT3 family.</text>
</comment>
<accession>A0A0L0TEA3</accession>
<keyword evidence="4" id="KW-0539">Nucleus</keyword>
<dbReference type="STRING" id="578462.A0A0L0TEA3"/>
<dbReference type="GO" id="GO:0005730">
    <property type="term" value="C:nucleolus"/>
    <property type="evidence" value="ECO:0007669"/>
    <property type="project" value="TreeGrafter"/>
</dbReference>
<dbReference type="PANTHER" id="PTHR13112:SF0">
    <property type="entry name" value="FI21285P1"/>
    <property type="match status" value="1"/>
</dbReference>
<proteinExistence type="inferred from homology"/>
<dbReference type="CDD" id="cd12455">
    <property type="entry name" value="RRM_like_Smg4_UPF3"/>
    <property type="match status" value="1"/>
</dbReference>
<dbReference type="InterPro" id="IPR012677">
    <property type="entry name" value="Nucleotide-bd_a/b_plait_sf"/>
</dbReference>
<feature type="domain" description="UPF3" evidence="5">
    <location>
        <begin position="23"/>
        <end position="161"/>
    </location>
</feature>
<dbReference type="Gene3D" id="3.30.70.330">
    <property type="match status" value="1"/>
</dbReference>
<reference evidence="7" key="2">
    <citation type="submission" date="2009-11" db="EMBL/GenBank/DDBJ databases">
        <title>The Genome Sequence of Allomyces macrogynus strain ATCC 38327.</title>
        <authorList>
            <consortium name="The Broad Institute Genome Sequencing Platform"/>
            <person name="Russ C."/>
            <person name="Cuomo C."/>
            <person name="Shea T."/>
            <person name="Young S.K."/>
            <person name="Zeng Q."/>
            <person name="Koehrsen M."/>
            <person name="Haas B."/>
            <person name="Borodovsky M."/>
            <person name="Guigo R."/>
            <person name="Alvarado L."/>
            <person name="Berlin A."/>
            <person name="Borenstein D."/>
            <person name="Chen Z."/>
            <person name="Engels R."/>
            <person name="Freedman E."/>
            <person name="Gellesch M."/>
            <person name="Goldberg J."/>
            <person name="Griggs A."/>
            <person name="Gujja S."/>
            <person name="Heiman D."/>
            <person name="Hepburn T."/>
            <person name="Howarth C."/>
            <person name="Jen D."/>
            <person name="Larson L."/>
            <person name="Lewis B."/>
            <person name="Mehta T."/>
            <person name="Park D."/>
            <person name="Pearson M."/>
            <person name="Roberts A."/>
            <person name="Saif S."/>
            <person name="Shenoy N."/>
            <person name="Sisk P."/>
            <person name="Stolte C."/>
            <person name="Sykes S."/>
            <person name="Walk T."/>
            <person name="White J."/>
            <person name="Yandava C."/>
            <person name="Burger G."/>
            <person name="Gray M.W."/>
            <person name="Holland P.W.H."/>
            <person name="King N."/>
            <person name="Lang F.B.F."/>
            <person name="Roger A.J."/>
            <person name="Ruiz-Trillo I."/>
            <person name="Lander E."/>
            <person name="Nusbaum C."/>
        </authorList>
    </citation>
    <scope>NUCLEOTIDE SEQUENCE [LARGE SCALE GENOMIC DNA]</scope>
    <source>
        <strain evidence="7">ATCC 38327</strain>
    </source>
</reference>
<dbReference type="GO" id="GO:0000184">
    <property type="term" value="P:nuclear-transcribed mRNA catabolic process, nonsense-mediated decay"/>
    <property type="evidence" value="ECO:0007669"/>
    <property type="project" value="UniProtKB-KW"/>
</dbReference>
<keyword evidence="7" id="KW-1185">Reference proteome</keyword>
<comment type="subcellular location">
    <subcellularLocation>
        <location evidence="1">Nucleus</location>
    </subcellularLocation>
</comment>
<dbReference type="GO" id="GO:0045727">
    <property type="term" value="P:positive regulation of translation"/>
    <property type="evidence" value="ECO:0007669"/>
    <property type="project" value="TreeGrafter"/>
</dbReference>
<evidence type="ECO:0000313" key="6">
    <source>
        <dbReference type="EMBL" id="KNE72919.1"/>
    </source>
</evidence>
<gene>
    <name evidence="6" type="ORF">AMAG_17155</name>
</gene>
<evidence type="ECO:0000256" key="2">
    <source>
        <dbReference type="ARBA" id="ARBA00005991"/>
    </source>
</evidence>
<evidence type="ECO:0000313" key="7">
    <source>
        <dbReference type="Proteomes" id="UP000054350"/>
    </source>
</evidence>
<dbReference type="EMBL" id="GG745385">
    <property type="protein sequence ID" value="KNE72919.1"/>
    <property type="molecule type" value="Genomic_DNA"/>
</dbReference>
<dbReference type="AlphaFoldDB" id="A0A0L0TEA3"/>
<dbReference type="InterPro" id="IPR005120">
    <property type="entry name" value="UPF3_dom"/>
</dbReference>
<dbReference type="Pfam" id="PF03467">
    <property type="entry name" value="Smg4_UPF3"/>
    <property type="match status" value="1"/>
</dbReference>
<evidence type="ECO:0000256" key="3">
    <source>
        <dbReference type="ARBA" id="ARBA00023161"/>
    </source>
</evidence>
<dbReference type="InterPro" id="IPR035979">
    <property type="entry name" value="RBD_domain_sf"/>
</dbReference>
<dbReference type="PANTHER" id="PTHR13112">
    <property type="entry name" value="UPF3 REGULATOR OF NONSENSE TRANSCRIPTS-LIKE PROTEIN"/>
    <property type="match status" value="1"/>
</dbReference>
<evidence type="ECO:0000259" key="5">
    <source>
        <dbReference type="Pfam" id="PF03467"/>
    </source>
</evidence>
<dbReference type="GO" id="GO:0005737">
    <property type="term" value="C:cytoplasm"/>
    <property type="evidence" value="ECO:0007669"/>
    <property type="project" value="TreeGrafter"/>
</dbReference>
<name>A0A0L0TEA3_ALLM3</name>
<reference evidence="6 7" key="1">
    <citation type="submission" date="2009-11" db="EMBL/GenBank/DDBJ databases">
        <title>Annotation of Allomyces macrogynus ATCC 38327.</title>
        <authorList>
            <consortium name="The Broad Institute Genome Sequencing Platform"/>
            <person name="Russ C."/>
            <person name="Cuomo C."/>
            <person name="Burger G."/>
            <person name="Gray M.W."/>
            <person name="Holland P.W.H."/>
            <person name="King N."/>
            <person name="Lang F.B.F."/>
            <person name="Roger A.J."/>
            <person name="Ruiz-Trillo I."/>
            <person name="Young S.K."/>
            <person name="Zeng Q."/>
            <person name="Gargeya S."/>
            <person name="Fitzgerald M."/>
            <person name="Haas B."/>
            <person name="Abouelleil A."/>
            <person name="Alvarado L."/>
            <person name="Arachchi H.M."/>
            <person name="Berlin A."/>
            <person name="Chapman S.B."/>
            <person name="Gearin G."/>
            <person name="Goldberg J."/>
            <person name="Griggs A."/>
            <person name="Gujja S."/>
            <person name="Hansen M."/>
            <person name="Heiman D."/>
            <person name="Howarth C."/>
            <person name="Larimer J."/>
            <person name="Lui A."/>
            <person name="MacDonald P.J.P."/>
            <person name="McCowen C."/>
            <person name="Montmayeur A."/>
            <person name="Murphy C."/>
            <person name="Neiman D."/>
            <person name="Pearson M."/>
            <person name="Priest M."/>
            <person name="Roberts A."/>
            <person name="Saif S."/>
            <person name="Shea T."/>
            <person name="Sisk P."/>
            <person name="Stolte C."/>
            <person name="Sykes S."/>
            <person name="Wortman J."/>
            <person name="Nusbaum C."/>
            <person name="Birren B."/>
        </authorList>
    </citation>
    <scope>NUCLEOTIDE SEQUENCE [LARGE SCALE GENOMIC DNA]</scope>
    <source>
        <strain evidence="6 7">ATCC 38327</strain>
    </source>
</reference>
<dbReference type="Proteomes" id="UP000054350">
    <property type="component" value="Unassembled WGS sequence"/>
</dbReference>
<dbReference type="VEuPathDB" id="FungiDB:AMAG_17155"/>
<evidence type="ECO:0000256" key="4">
    <source>
        <dbReference type="ARBA" id="ARBA00023242"/>
    </source>
</evidence>
<dbReference type="SUPFAM" id="SSF54928">
    <property type="entry name" value="RNA-binding domain, RBD"/>
    <property type="match status" value="1"/>
</dbReference>
<keyword evidence="3" id="KW-0866">Nonsense-mediated mRNA decay</keyword>
<sequence>MTTSAPAAAPVAATPVTASSRSRLKVVVRHLPPSLPATLFFADLARITGASLDTTLLSARYAAGHVPRATLRFGGSGKRPTPGAAYLEFRTAADVQEMARKYAGHGFVDSQGTAYPVAVEYALWQRRSGVAWKASGQVPPRRAVGVPDPTAGTLERYLEFVFF</sequence>
<protein>
    <recommendedName>
        <fullName evidence="5">UPF3 domain-containing protein</fullName>
    </recommendedName>
</protein>
<dbReference type="GO" id="GO:0003729">
    <property type="term" value="F:mRNA binding"/>
    <property type="evidence" value="ECO:0007669"/>
    <property type="project" value="TreeGrafter"/>
</dbReference>